<gene>
    <name evidence="3" type="ORF">SAMN04488092_109109</name>
</gene>
<dbReference type="Proteomes" id="UP000198634">
    <property type="component" value="Unassembled WGS sequence"/>
</dbReference>
<keyword evidence="1" id="KW-0472">Membrane</keyword>
<keyword evidence="1" id="KW-0812">Transmembrane</keyword>
<organism evidence="3 4">
    <name type="scientific">Thalassovita taeanensis</name>
    <dbReference type="NCBI Taxonomy" id="657014"/>
    <lineage>
        <taxon>Bacteria</taxon>
        <taxon>Pseudomonadati</taxon>
        <taxon>Pseudomonadota</taxon>
        <taxon>Alphaproteobacteria</taxon>
        <taxon>Rhodobacterales</taxon>
        <taxon>Roseobacteraceae</taxon>
        <taxon>Thalassovita</taxon>
    </lineage>
</organism>
<dbReference type="EMBL" id="FOEP01000009">
    <property type="protein sequence ID" value="SEQ61296.1"/>
    <property type="molecule type" value="Genomic_DNA"/>
</dbReference>
<keyword evidence="4" id="KW-1185">Reference proteome</keyword>
<keyword evidence="2" id="KW-0732">Signal</keyword>
<evidence type="ECO:0000313" key="4">
    <source>
        <dbReference type="Proteomes" id="UP000198634"/>
    </source>
</evidence>
<proteinExistence type="predicted"/>
<sequence length="62" mass="5785">MKKFSLAAAAVLALASAVPAVADTKVSDDPFVSTQGLLTGGAGLGLGVAAVAVIAIAASGDS</sequence>
<keyword evidence="1" id="KW-1133">Transmembrane helix</keyword>
<evidence type="ECO:0000256" key="1">
    <source>
        <dbReference type="SAM" id="Phobius"/>
    </source>
</evidence>
<dbReference type="AlphaFoldDB" id="A0A1H9HGE4"/>
<accession>A0A1H9HGE4</accession>
<evidence type="ECO:0000313" key="3">
    <source>
        <dbReference type="EMBL" id="SEQ61296.1"/>
    </source>
</evidence>
<dbReference type="RefSeq" id="WP_090270275.1">
    <property type="nucleotide sequence ID" value="NZ_FOEP01000009.1"/>
</dbReference>
<feature type="transmembrane region" description="Helical" evidence="1">
    <location>
        <begin position="38"/>
        <end position="58"/>
    </location>
</feature>
<evidence type="ECO:0008006" key="5">
    <source>
        <dbReference type="Google" id="ProtNLM"/>
    </source>
</evidence>
<feature type="signal peptide" evidence="2">
    <location>
        <begin position="1"/>
        <end position="22"/>
    </location>
</feature>
<evidence type="ECO:0000256" key="2">
    <source>
        <dbReference type="SAM" id="SignalP"/>
    </source>
</evidence>
<reference evidence="3 4" key="1">
    <citation type="submission" date="2016-10" db="EMBL/GenBank/DDBJ databases">
        <authorList>
            <person name="de Groot N.N."/>
        </authorList>
    </citation>
    <scope>NUCLEOTIDE SEQUENCE [LARGE SCALE GENOMIC DNA]</scope>
    <source>
        <strain evidence="3 4">DSM 22007</strain>
    </source>
</reference>
<feature type="chain" id="PRO_5009300916" description="Secreted protein" evidence="2">
    <location>
        <begin position="23"/>
        <end position="62"/>
    </location>
</feature>
<protein>
    <recommendedName>
        <fullName evidence="5">Secreted protein</fullName>
    </recommendedName>
</protein>
<name>A0A1H9HGE4_9RHOB</name>